<dbReference type="GO" id="GO:0005634">
    <property type="term" value="C:nucleus"/>
    <property type="evidence" value="ECO:0007669"/>
    <property type="project" value="UniProtKB-SubCell"/>
</dbReference>
<comment type="similarity">
    <text evidence="1 2">Belongs to the YPI1 family.</text>
</comment>
<accession>A0A9P3PRK5</accession>
<feature type="compositionally biased region" description="Basic and acidic residues" evidence="3">
    <location>
        <begin position="147"/>
        <end position="157"/>
    </location>
</feature>
<sequence>MAGAPSTSARNDGGSRTITITDTVARAEDPTTGPEGRTVGTLRLRAGTRHQQRVAWDEDVVDNEGCGRKSSKICCIYHKPRRFDESSSEESSSESESEDELHRFRGRHPRHHDRIHHHHHPHDREGDTPAPAQMRPDHAAQAPAEVHQVEEEPERNAYEIMPSAKKGKRKAAS</sequence>
<dbReference type="Pfam" id="PF07491">
    <property type="entry name" value="PPI_Ypi1"/>
    <property type="match status" value="1"/>
</dbReference>
<feature type="compositionally biased region" description="Basic residues" evidence="3">
    <location>
        <begin position="104"/>
        <end position="121"/>
    </location>
</feature>
<evidence type="ECO:0000313" key="5">
    <source>
        <dbReference type="Proteomes" id="UP001063166"/>
    </source>
</evidence>
<dbReference type="EMBL" id="BRPK01000008">
    <property type="protein sequence ID" value="GLB40738.1"/>
    <property type="molecule type" value="Genomic_DNA"/>
</dbReference>
<keyword evidence="5" id="KW-1185">Reference proteome</keyword>
<dbReference type="OrthoDB" id="307488at2759"/>
<evidence type="ECO:0000313" key="4">
    <source>
        <dbReference type="EMBL" id="GLB40738.1"/>
    </source>
</evidence>
<feature type="compositionally biased region" description="Polar residues" evidence="3">
    <location>
        <begin position="1"/>
        <end position="22"/>
    </location>
</feature>
<protein>
    <recommendedName>
        <fullName evidence="2">Type 1 phosphatases regulator</fullName>
    </recommendedName>
</protein>
<evidence type="ECO:0000256" key="3">
    <source>
        <dbReference type="SAM" id="MobiDB-lite"/>
    </source>
</evidence>
<feature type="compositionally biased region" description="Acidic residues" evidence="3">
    <location>
        <begin position="86"/>
        <end position="99"/>
    </location>
</feature>
<proteinExistence type="inferred from homology"/>
<gene>
    <name evidence="4" type="primary">YPI1</name>
    <name evidence="4" type="ORF">LshimejAT787_0806090</name>
</gene>
<dbReference type="GO" id="GO:0004865">
    <property type="term" value="F:protein serine/threonine phosphatase inhibitor activity"/>
    <property type="evidence" value="ECO:0007669"/>
    <property type="project" value="UniProtKB-UniRule"/>
</dbReference>
<keyword evidence="2" id="KW-0539">Nucleus</keyword>
<feature type="region of interest" description="Disordered" evidence="3">
    <location>
        <begin position="77"/>
        <end position="173"/>
    </location>
</feature>
<evidence type="ECO:0000256" key="1">
    <source>
        <dbReference type="ARBA" id="ARBA00005605"/>
    </source>
</evidence>
<reference evidence="4" key="1">
    <citation type="submission" date="2022-07" db="EMBL/GenBank/DDBJ databases">
        <title>The genome of Lyophyllum shimeji provides insight into the initial evolution of ectomycorrhizal fungal genome.</title>
        <authorList>
            <person name="Kobayashi Y."/>
            <person name="Shibata T."/>
            <person name="Hirakawa H."/>
            <person name="Shigenobu S."/>
            <person name="Nishiyama T."/>
            <person name="Yamada A."/>
            <person name="Hasebe M."/>
            <person name="Kawaguchi M."/>
        </authorList>
    </citation>
    <scope>NUCLEOTIDE SEQUENCE</scope>
    <source>
        <strain evidence="4">AT787</strain>
    </source>
</reference>
<comment type="subcellular location">
    <subcellularLocation>
        <location evidence="2">Nucleus</location>
    </subcellularLocation>
</comment>
<dbReference type="InterPro" id="IPR011107">
    <property type="entry name" value="PPI_Ypi1"/>
</dbReference>
<organism evidence="4 5">
    <name type="scientific">Lyophyllum shimeji</name>
    <name type="common">Hon-shimeji</name>
    <name type="synonym">Tricholoma shimeji</name>
    <dbReference type="NCBI Taxonomy" id="47721"/>
    <lineage>
        <taxon>Eukaryota</taxon>
        <taxon>Fungi</taxon>
        <taxon>Dikarya</taxon>
        <taxon>Basidiomycota</taxon>
        <taxon>Agaricomycotina</taxon>
        <taxon>Agaricomycetes</taxon>
        <taxon>Agaricomycetidae</taxon>
        <taxon>Agaricales</taxon>
        <taxon>Tricholomatineae</taxon>
        <taxon>Lyophyllaceae</taxon>
        <taxon>Lyophyllum</taxon>
    </lineage>
</organism>
<comment type="function">
    <text evidence="2">Regulator of type 1 phosphatases which maintains protein phosphatase activity under strict control.</text>
</comment>
<dbReference type="Proteomes" id="UP001063166">
    <property type="component" value="Unassembled WGS sequence"/>
</dbReference>
<feature type="region of interest" description="Disordered" evidence="3">
    <location>
        <begin position="1"/>
        <end position="39"/>
    </location>
</feature>
<dbReference type="GO" id="GO:0008157">
    <property type="term" value="F:protein phosphatase 1 binding"/>
    <property type="evidence" value="ECO:0007669"/>
    <property type="project" value="TreeGrafter"/>
</dbReference>
<dbReference type="PANTHER" id="PTHR20835:SF0">
    <property type="entry name" value="E3 UBIQUITIN-PROTEIN LIGASE PPP1R11"/>
    <property type="match status" value="1"/>
</dbReference>
<name>A0A9P3PRK5_LYOSH</name>
<evidence type="ECO:0000256" key="2">
    <source>
        <dbReference type="RuleBase" id="RU367162"/>
    </source>
</evidence>
<dbReference type="AlphaFoldDB" id="A0A9P3PRK5"/>
<comment type="caution">
    <text evidence="4">The sequence shown here is derived from an EMBL/GenBank/DDBJ whole genome shotgun (WGS) entry which is preliminary data.</text>
</comment>
<dbReference type="PANTHER" id="PTHR20835">
    <property type="entry name" value="E3 UBIQUITIN-PROTEIN LIGASE PPP1R11-RELATED"/>
    <property type="match status" value="1"/>
</dbReference>